<gene>
    <name evidence="2" type="ORF">MX635_10160</name>
</gene>
<dbReference type="InterPro" id="IPR023130">
    <property type="entry name" value="Ta0600-like_sf"/>
</dbReference>
<evidence type="ECO:0000313" key="2">
    <source>
        <dbReference type="EMBL" id="MDT1974755.1"/>
    </source>
</evidence>
<name>A0AAW8RCY6_CARDV</name>
<dbReference type="Proteomes" id="UP001249945">
    <property type="component" value="Unassembled WGS sequence"/>
</dbReference>
<comment type="caution">
    <text evidence="2">The sequence shown here is derived from an EMBL/GenBank/DDBJ whole genome shotgun (WGS) entry which is preliminary data.</text>
</comment>
<dbReference type="Pfam" id="PF08951">
    <property type="entry name" value="EntA_Immun"/>
    <property type="match status" value="1"/>
</dbReference>
<dbReference type="GO" id="GO:0030153">
    <property type="term" value="P:bacteriocin immunity"/>
    <property type="evidence" value="ECO:0007669"/>
    <property type="project" value="UniProtKB-KW"/>
</dbReference>
<dbReference type="EMBL" id="JALRMR010000012">
    <property type="protein sequence ID" value="MDT1974755.1"/>
    <property type="molecule type" value="Genomic_DNA"/>
</dbReference>
<dbReference type="RefSeq" id="WP_152877746.1">
    <property type="nucleotide sequence ID" value="NZ_JALRMR010000012.1"/>
</dbReference>
<dbReference type="SUPFAM" id="SSF109797">
    <property type="entry name" value="Bacteriocin immunity protein-like"/>
    <property type="match status" value="1"/>
</dbReference>
<dbReference type="InterPro" id="IPR015046">
    <property type="entry name" value="LciA_Immunity-like"/>
</dbReference>
<evidence type="ECO:0000256" key="1">
    <source>
        <dbReference type="ARBA" id="ARBA00023025"/>
    </source>
</evidence>
<sequence>MKCESKQIVHDLYNHLNQSDMEDIKEVLLKVYTKLEDSKENVPLINRLVNFIYFTAFNQKLHFNEEQESMIRKLSEIGQTAGLNGVYRSSYGDKTQF</sequence>
<dbReference type="AlphaFoldDB" id="A0AAW8RCY6"/>
<keyword evidence="1" id="KW-0079">Bacteriocin immunity</keyword>
<evidence type="ECO:0000313" key="3">
    <source>
        <dbReference type="Proteomes" id="UP001249945"/>
    </source>
</evidence>
<proteinExistence type="predicted"/>
<organism evidence="2 3">
    <name type="scientific">Carnobacterium divergens</name>
    <name type="common">Lactobacillus divergens</name>
    <dbReference type="NCBI Taxonomy" id="2748"/>
    <lineage>
        <taxon>Bacteria</taxon>
        <taxon>Bacillati</taxon>
        <taxon>Bacillota</taxon>
        <taxon>Bacilli</taxon>
        <taxon>Lactobacillales</taxon>
        <taxon>Carnobacteriaceae</taxon>
        <taxon>Carnobacterium</taxon>
    </lineage>
</organism>
<protein>
    <submittedName>
        <fullName evidence="2">Bacteriocin immunity protein</fullName>
    </submittedName>
</protein>
<dbReference type="Gene3D" id="1.20.1440.50">
    <property type="entry name" value="Ta0600-like"/>
    <property type="match status" value="1"/>
</dbReference>
<accession>A0AAW8RCY6</accession>
<reference evidence="2" key="1">
    <citation type="submission" date="2022-04" db="EMBL/GenBank/DDBJ databases">
        <title>Draft genome sequences of lactic acid bacteria (LAB) strains involved in meat spoilage.</title>
        <authorList>
            <person name="Palevich N."/>
        </authorList>
    </citation>
    <scope>NUCLEOTIDE SEQUENCE</scope>
    <source>
        <strain evidence="2">9-14</strain>
    </source>
</reference>